<reference evidence="12 13" key="1">
    <citation type="submission" date="2014-09" db="EMBL/GenBank/DDBJ databases">
        <title>Complete genome sequence of Endomicrobium proavitum.</title>
        <authorList>
            <person name="Zheng H."/>
        </authorList>
    </citation>
    <scope>NUCLEOTIDE SEQUENCE [LARGE SCALE GENOMIC DNA]</scope>
    <source>
        <strain evidence="12 13">Rsa215</strain>
    </source>
</reference>
<keyword evidence="5 8" id="KW-0804">Transcription</keyword>
<evidence type="ECO:0000256" key="2">
    <source>
        <dbReference type="ARBA" id="ARBA00013729"/>
    </source>
</evidence>
<evidence type="ECO:0000256" key="3">
    <source>
        <dbReference type="ARBA" id="ARBA00023015"/>
    </source>
</evidence>
<gene>
    <name evidence="8 12" type="primary">greA</name>
    <name evidence="12" type="ORF">Epro_0278</name>
</gene>
<dbReference type="EMBL" id="CP009498">
    <property type="protein sequence ID" value="AKL97657.1"/>
    <property type="molecule type" value="Genomic_DNA"/>
</dbReference>
<dbReference type="OrthoDB" id="9808774at2"/>
<dbReference type="HAMAP" id="MF_00105">
    <property type="entry name" value="GreA_GreB"/>
    <property type="match status" value="1"/>
</dbReference>
<dbReference type="InterPro" id="IPR023459">
    <property type="entry name" value="Tscrpt_elong_fac_GreA/B_fam"/>
</dbReference>
<dbReference type="GO" id="GO:0003677">
    <property type="term" value="F:DNA binding"/>
    <property type="evidence" value="ECO:0007669"/>
    <property type="project" value="UniProtKB-UniRule"/>
</dbReference>
<dbReference type="RefSeq" id="WP_052569900.1">
    <property type="nucleotide sequence ID" value="NZ_CP009498.1"/>
</dbReference>
<keyword evidence="3 8" id="KW-0805">Transcription regulation</keyword>
<evidence type="ECO:0000256" key="6">
    <source>
        <dbReference type="ARBA" id="ARBA00024916"/>
    </source>
</evidence>
<evidence type="ECO:0000259" key="11">
    <source>
        <dbReference type="Pfam" id="PF03449"/>
    </source>
</evidence>
<evidence type="ECO:0000259" key="10">
    <source>
        <dbReference type="Pfam" id="PF01272"/>
    </source>
</evidence>
<organism evidence="12 13">
    <name type="scientific">Endomicrobium proavitum</name>
    <dbReference type="NCBI Taxonomy" id="1408281"/>
    <lineage>
        <taxon>Bacteria</taxon>
        <taxon>Pseudomonadati</taxon>
        <taxon>Elusimicrobiota</taxon>
        <taxon>Endomicrobiia</taxon>
        <taxon>Endomicrobiales</taxon>
        <taxon>Endomicrobiaceae</taxon>
        <taxon>Endomicrobium</taxon>
    </lineage>
</organism>
<dbReference type="PATRIC" id="fig|1408281.3.peg.288"/>
<dbReference type="InterPro" id="IPR028624">
    <property type="entry name" value="Tscrpt_elong_fac_GreA/B"/>
</dbReference>
<dbReference type="SUPFAM" id="SSF46557">
    <property type="entry name" value="GreA transcript cleavage protein, N-terminal domain"/>
    <property type="match status" value="1"/>
</dbReference>
<dbReference type="PANTHER" id="PTHR30437:SF4">
    <property type="entry name" value="TRANSCRIPTION ELONGATION FACTOR GREA"/>
    <property type="match status" value="1"/>
</dbReference>
<name>A0A0G3WIF7_9BACT</name>
<evidence type="ECO:0000256" key="1">
    <source>
        <dbReference type="ARBA" id="ARBA00008213"/>
    </source>
</evidence>
<dbReference type="InterPro" id="IPR036953">
    <property type="entry name" value="GreA/GreB_C_sf"/>
</dbReference>
<evidence type="ECO:0000313" key="12">
    <source>
        <dbReference type="EMBL" id="AKL97657.1"/>
    </source>
</evidence>
<dbReference type="GO" id="GO:0032784">
    <property type="term" value="P:regulation of DNA-templated transcription elongation"/>
    <property type="evidence" value="ECO:0007669"/>
    <property type="project" value="UniProtKB-UniRule"/>
</dbReference>
<dbReference type="InterPro" id="IPR018151">
    <property type="entry name" value="TF_GreA/GreB_CS"/>
</dbReference>
<feature type="domain" description="Transcription elongation factor GreA/GreB C-terminal" evidence="10">
    <location>
        <begin position="80"/>
        <end position="152"/>
    </location>
</feature>
<dbReference type="Pfam" id="PF01272">
    <property type="entry name" value="GreA_GreB"/>
    <property type="match status" value="1"/>
</dbReference>
<keyword evidence="4 8" id="KW-0238">DNA-binding</keyword>
<accession>A0A0G3WIF7</accession>
<dbReference type="NCBIfam" id="NF001263">
    <property type="entry name" value="PRK00226.1-4"/>
    <property type="match status" value="1"/>
</dbReference>
<dbReference type="InterPro" id="IPR022691">
    <property type="entry name" value="Tscrpt_elong_fac_GreA/B_N"/>
</dbReference>
<dbReference type="InterPro" id="IPR006359">
    <property type="entry name" value="Tscrpt_elong_fac_GreA"/>
</dbReference>
<dbReference type="GO" id="GO:0006354">
    <property type="term" value="P:DNA-templated transcription elongation"/>
    <property type="evidence" value="ECO:0007669"/>
    <property type="project" value="TreeGrafter"/>
</dbReference>
<comment type="similarity">
    <text evidence="1 8 9">Belongs to the GreA/GreB family.</text>
</comment>
<dbReference type="PROSITE" id="PS00829">
    <property type="entry name" value="GREAB_1"/>
    <property type="match status" value="1"/>
</dbReference>
<dbReference type="Gene3D" id="3.10.50.30">
    <property type="entry name" value="Transcription elongation factor, GreA/GreB, C-terminal domain"/>
    <property type="match status" value="1"/>
</dbReference>
<evidence type="ECO:0000313" key="13">
    <source>
        <dbReference type="Proteomes" id="UP000035337"/>
    </source>
</evidence>
<evidence type="ECO:0000256" key="8">
    <source>
        <dbReference type="HAMAP-Rule" id="MF_00105"/>
    </source>
</evidence>
<proteinExistence type="inferred from homology"/>
<keyword evidence="12" id="KW-0251">Elongation factor</keyword>
<dbReference type="Pfam" id="PF03449">
    <property type="entry name" value="GreA_GreB_N"/>
    <property type="match status" value="1"/>
</dbReference>
<dbReference type="PIRSF" id="PIRSF006092">
    <property type="entry name" value="GreA_GreB"/>
    <property type="match status" value="1"/>
</dbReference>
<dbReference type="Proteomes" id="UP000035337">
    <property type="component" value="Chromosome"/>
</dbReference>
<dbReference type="PANTHER" id="PTHR30437">
    <property type="entry name" value="TRANSCRIPTION ELONGATION FACTOR GREA"/>
    <property type="match status" value="1"/>
</dbReference>
<keyword evidence="8" id="KW-0175">Coiled coil</keyword>
<dbReference type="InterPro" id="IPR036805">
    <property type="entry name" value="Tscrpt_elong_fac_GreA/B_N_sf"/>
</dbReference>
<dbReference type="KEGG" id="epo:Epro_0278"/>
<evidence type="ECO:0000256" key="5">
    <source>
        <dbReference type="ARBA" id="ARBA00023163"/>
    </source>
</evidence>
<dbReference type="GO" id="GO:0070063">
    <property type="term" value="F:RNA polymerase binding"/>
    <property type="evidence" value="ECO:0007669"/>
    <property type="project" value="InterPro"/>
</dbReference>
<sequence>MAIYLTKAGKEKLWAELDALQKRKPLVQEEIARAREHGDLKENAEYHAAKETLTNIMRRIEELDTKINSAKILEDLDIEPDKVFIGVTVNLQDEDGDDYEYMIVDLEEANPAENKISVQSPLVQGLLGHKTGETVEVELPARKAKFKILKITR</sequence>
<protein>
    <recommendedName>
        <fullName evidence="2 8">Transcription elongation factor GreA</fullName>
    </recommendedName>
    <alternativeName>
        <fullName evidence="7 8">Transcript cleavage factor GreA</fullName>
    </alternativeName>
</protein>
<dbReference type="FunFam" id="1.10.287.180:FF:000001">
    <property type="entry name" value="Transcription elongation factor GreA"/>
    <property type="match status" value="1"/>
</dbReference>
<feature type="domain" description="Transcription elongation factor GreA/GreB N-terminal" evidence="11">
    <location>
        <begin position="3"/>
        <end position="72"/>
    </location>
</feature>
<dbReference type="GO" id="GO:0003746">
    <property type="term" value="F:translation elongation factor activity"/>
    <property type="evidence" value="ECO:0007669"/>
    <property type="project" value="UniProtKB-KW"/>
</dbReference>
<feature type="coiled-coil region" evidence="8">
    <location>
        <begin position="17"/>
        <end position="66"/>
    </location>
</feature>
<evidence type="ECO:0000256" key="9">
    <source>
        <dbReference type="RuleBase" id="RU000556"/>
    </source>
</evidence>
<dbReference type="AlphaFoldDB" id="A0A0G3WIF7"/>
<keyword evidence="12" id="KW-0648">Protein biosynthesis</keyword>
<evidence type="ECO:0000256" key="7">
    <source>
        <dbReference type="ARBA" id="ARBA00030776"/>
    </source>
</evidence>
<dbReference type="InterPro" id="IPR001437">
    <property type="entry name" value="Tscrpt_elong_fac_GreA/B_C"/>
</dbReference>
<dbReference type="STRING" id="1408281.Epro_0278"/>
<dbReference type="Gene3D" id="1.10.287.180">
    <property type="entry name" value="Transcription elongation factor, GreA/GreB, N-terminal domain"/>
    <property type="match status" value="1"/>
</dbReference>
<comment type="function">
    <text evidence="6 8 9">Necessary for efficient RNA polymerase transcription elongation past template-encoded arresting sites. The arresting sites in DNA have the property of trapping a certain fraction of elongating RNA polymerases that pass through, resulting in locked ternary complexes. Cleavage of the nascent transcript by cleavage factors such as GreA or GreB allows the resumption of elongation from the new 3'terminus. GreA releases sequences of 2 to 3 nucleotides.</text>
</comment>
<keyword evidence="13" id="KW-1185">Reference proteome</keyword>
<evidence type="ECO:0000256" key="4">
    <source>
        <dbReference type="ARBA" id="ARBA00023125"/>
    </source>
</evidence>
<dbReference type="SUPFAM" id="SSF54534">
    <property type="entry name" value="FKBP-like"/>
    <property type="match status" value="1"/>
</dbReference>
<dbReference type="NCBIfam" id="TIGR01462">
    <property type="entry name" value="greA"/>
    <property type="match status" value="1"/>
</dbReference>